<dbReference type="EC" id="6.1.1.12" evidence="3"/>
<dbReference type="Gene3D" id="3.30.930.10">
    <property type="entry name" value="Bira Bifunctional Protein, Domain 2"/>
    <property type="match status" value="1"/>
</dbReference>
<evidence type="ECO:0000256" key="7">
    <source>
        <dbReference type="ARBA" id="ARBA00022840"/>
    </source>
</evidence>
<evidence type="ECO:0000256" key="4">
    <source>
        <dbReference type="ARBA" id="ARBA00022490"/>
    </source>
</evidence>
<name>A0A4Y7PZT9_9AGAM</name>
<keyword evidence="13" id="KW-1185">Reference proteome</keyword>
<dbReference type="PANTHER" id="PTHR43450:SF2">
    <property type="entry name" value="ASPARTATE--TRNA LIGASE"/>
    <property type="match status" value="1"/>
</dbReference>
<dbReference type="CDD" id="cd04320">
    <property type="entry name" value="AspRS_cyto_N"/>
    <property type="match status" value="1"/>
</dbReference>
<evidence type="ECO:0000256" key="9">
    <source>
        <dbReference type="ARBA" id="ARBA00023146"/>
    </source>
</evidence>
<dbReference type="InterPro" id="IPR012340">
    <property type="entry name" value="NA-bd_OB-fold"/>
</dbReference>
<evidence type="ECO:0000256" key="5">
    <source>
        <dbReference type="ARBA" id="ARBA00022598"/>
    </source>
</evidence>
<dbReference type="OrthoDB" id="372395at2759"/>
<dbReference type="GO" id="GO:0004815">
    <property type="term" value="F:aspartate-tRNA ligase activity"/>
    <property type="evidence" value="ECO:0007669"/>
    <property type="project" value="UniProtKB-EC"/>
</dbReference>
<dbReference type="InterPro" id="IPR002312">
    <property type="entry name" value="Asp/Asn-tRNA-synth_IIb"/>
</dbReference>
<dbReference type="PROSITE" id="PS50862">
    <property type="entry name" value="AA_TRNA_LIGASE_II"/>
    <property type="match status" value="1"/>
</dbReference>
<dbReference type="GO" id="GO:0017101">
    <property type="term" value="C:aminoacyl-tRNA synthetase multienzyme complex"/>
    <property type="evidence" value="ECO:0007669"/>
    <property type="project" value="TreeGrafter"/>
</dbReference>
<keyword evidence="4" id="KW-0963">Cytoplasm</keyword>
<evidence type="ECO:0000256" key="2">
    <source>
        <dbReference type="ARBA" id="ARBA00005312"/>
    </source>
</evidence>
<dbReference type="InterPro" id="IPR004523">
    <property type="entry name" value="Asp-tRNA_synthase_2"/>
</dbReference>
<evidence type="ECO:0000313" key="13">
    <source>
        <dbReference type="Proteomes" id="UP000294933"/>
    </source>
</evidence>
<dbReference type="InterPro" id="IPR006195">
    <property type="entry name" value="aa-tRNA-synth_II"/>
</dbReference>
<organism evidence="12 13">
    <name type="scientific">Rickenella mellea</name>
    <dbReference type="NCBI Taxonomy" id="50990"/>
    <lineage>
        <taxon>Eukaryota</taxon>
        <taxon>Fungi</taxon>
        <taxon>Dikarya</taxon>
        <taxon>Basidiomycota</taxon>
        <taxon>Agaricomycotina</taxon>
        <taxon>Agaricomycetes</taxon>
        <taxon>Hymenochaetales</taxon>
        <taxon>Rickenellaceae</taxon>
        <taxon>Rickenella</taxon>
    </lineage>
</organism>
<keyword evidence="8" id="KW-0648">Protein biosynthesis</keyword>
<evidence type="ECO:0000256" key="6">
    <source>
        <dbReference type="ARBA" id="ARBA00022741"/>
    </source>
</evidence>
<reference evidence="12 13" key="1">
    <citation type="submission" date="2018-06" db="EMBL/GenBank/DDBJ databases">
        <title>A transcriptomic atlas of mushroom development highlights an independent origin of complex multicellularity.</title>
        <authorList>
            <consortium name="DOE Joint Genome Institute"/>
            <person name="Krizsan K."/>
            <person name="Almasi E."/>
            <person name="Merenyi Z."/>
            <person name="Sahu N."/>
            <person name="Viragh M."/>
            <person name="Koszo T."/>
            <person name="Mondo S."/>
            <person name="Kiss B."/>
            <person name="Balint B."/>
            <person name="Kues U."/>
            <person name="Barry K."/>
            <person name="Hegedus J.C."/>
            <person name="Henrissat B."/>
            <person name="Johnson J."/>
            <person name="Lipzen A."/>
            <person name="Ohm R."/>
            <person name="Nagy I."/>
            <person name="Pangilinan J."/>
            <person name="Yan J."/>
            <person name="Xiong Y."/>
            <person name="Grigoriev I.V."/>
            <person name="Hibbett D.S."/>
            <person name="Nagy L.G."/>
        </authorList>
    </citation>
    <scope>NUCLEOTIDE SEQUENCE [LARGE SCALE GENOMIC DNA]</scope>
    <source>
        <strain evidence="12 13">SZMC22713</strain>
    </source>
</reference>
<evidence type="ECO:0000256" key="3">
    <source>
        <dbReference type="ARBA" id="ARBA00012841"/>
    </source>
</evidence>
<dbReference type="FunFam" id="3.30.930.10:FF:000013">
    <property type="entry name" value="Aspartate--tRNA ligase, cytoplasmic"/>
    <property type="match status" value="1"/>
</dbReference>
<dbReference type="NCBIfam" id="TIGR00458">
    <property type="entry name" value="aspS_nondisc"/>
    <property type="match status" value="1"/>
</dbReference>
<sequence>MATLLRDSTVTSLTCIPHHPRGVWCNDSAEGLYGTLSLNQTQEQSRRERNLINDLSPLDVGRTVLVRARLASSRYQGKLAFLVVRQRIHTLQVCIAVGEGATSKKMVQWVSEIPPESVILVEGTIRAVKNLKTVTVREVELVAGKVFLVARAAVTLPFSLADASRAESDYDQDNVQYNRVLFETRLNNRVLDLRTTTNQAIFTMQSAVTHLFSGFLQRKNFMEIHSPKLQAGASESGSSVFKVNYFKHNLGDAFLAQSPQLAKQMCIAADFERVYEIGPVFRAENSFTHRHLTEFMGLDLEMVIEEHYDEVISLLDDTLKEVFRGLKESYRAEIDTVGRQFPAEEFKWQEPTVRLTFKEAIELLVADGVDYSQLDDIDTTNEKRLGRIVRNKYETDFFIIDKFPIHLRPFYTMPDPNDPALSNSFDFFMRGEEILSGAQRIHDPTLLVEQMETKGIDVSSMQSYVDAFKLGCPPHGGGGIGLERVLMIYLQLNDIRRASLFPRDPKRLTP</sequence>
<dbReference type="CDD" id="cd00776">
    <property type="entry name" value="AsxRS_core"/>
    <property type="match status" value="1"/>
</dbReference>
<dbReference type="GO" id="GO:0003723">
    <property type="term" value="F:RNA binding"/>
    <property type="evidence" value="ECO:0007669"/>
    <property type="project" value="TreeGrafter"/>
</dbReference>
<dbReference type="GO" id="GO:0005829">
    <property type="term" value="C:cytosol"/>
    <property type="evidence" value="ECO:0007669"/>
    <property type="project" value="TreeGrafter"/>
</dbReference>
<dbReference type="Gene3D" id="2.40.50.140">
    <property type="entry name" value="Nucleic acid-binding proteins"/>
    <property type="match status" value="1"/>
</dbReference>
<dbReference type="HAMAP" id="MF_02075">
    <property type="entry name" value="Asp_tRNA_synth_type2"/>
    <property type="match status" value="1"/>
</dbReference>
<dbReference type="PRINTS" id="PR01042">
    <property type="entry name" value="TRNASYNTHASP"/>
</dbReference>
<keyword evidence="6" id="KW-0547">Nucleotide-binding</keyword>
<feature type="domain" description="Aminoacyl-transfer RNA synthetases class-II family profile" evidence="11">
    <location>
        <begin position="202"/>
        <end position="502"/>
    </location>
</feature>
<dbReference type="VEuPathDB" id="FungiDB:BD410DRAFT_815583"/>
<evidence type="ECO:0000256" key="8">
    <source>
        <dbReference type="ARBA" id="ARBA00022917"/>
    </source>
</evidence>
<evidence type="ECO:0000313" key="12">
    <source>
        <dbReference type="EMBL" id="TDL20591.1"/>
    </source>
</evidence>
<dbReference type="NCBIfam" id="NF003483">
    <property type="entry name" value="PRK05159.1"/>
    <property type="match status" value="1"/>
</dbReference>
<dbReference type="InterPro" id="IPR045864">
    <property type="entry name" value="aa-tRNA-synth_II/BPL/LPL"/>
</dbReference>
<comment type="catalytic activity">
    <reaction evidence="10">
        <text>tRNA(Asp) + L-aspartate + ATP = L-aspartyl-tRNA(Asp) + AMP + diphosphate</text>
        <dbReference type="Rhea" id="RHEA:19649"/>
        <dbReference type="Rhea" id="RHEA-COMP:9660"/>
        <dbReference type="Rhea" id="RHEA-COMP:9678"/>
        <dbReference type="ChEBI" id="CHEBI:29991"/>
        <dbReference type="ChEBI" id="CHEBI:30616"/>
        <dbReference type="ChEBI" id="CHEBI:33019"/>
        <dbReference type="ChEBI" id="CHEBI:78442"/>
        <dbReference type="ChEBI" id="CHEBI:78516"/>
        <dbReference type="ChEBI" id="CHEBI:456215"/>
        <dbReference type="EC" id="6.1.1.12"/>
    </reaction>
</comment>
<dbReference type="InterPro" id="IPR004364">
    <property type="entry name" value="Aa-tRNA-synt_II"/>
</dbReference>
<comment type="similarity">
    <text evidence="2">Belongs to the class-II aminoacyl-tRNA synthetase family. Type 2 subfamily.</text>
</comment>
<dbReference type="Proteomes" id="UP000294933">
    <property type="component" value="Unassembled WGS sequence"/>
</dbReference>
<keyword evidence="7" id="KW-0067">ATP-binding</keyword>
<evidence type="ECO:0000256" key="1">
    <source>
        <dbReference type="ARBA" id="ARBA00004496"/>
    </source>
</evidence>
<comment type="subcellular location">
    <subcellularLocation>
        <location evidence="1">Cytoplasm</location>
    </subcellularLocation>
</comment>
<keyword evidence="9 12" id="KW-0030">Aminoacyl-tRNA synthetase</keyword>
<dbReference type="PANTHER" id="PTHR43450">
    <property type="entry name" value="ASPARTYL-TRNA SYNTHETASE"/>
    <property type="match status" value="1"/>
</dbReference>
<dbReference type="Pfam" id="PF00152">
    <property type="entry name" value="tRNA-synt_2"/>
    <property type="match status" value="1"/>
</dbReference>
<evidence type="ECO:0000259" key="11">
    <source>
        <dbReference type="PROSITE" id="PS50862"/>
    </source>
</evidence>
<dbReference type="SUPFAM" id="SSF50249">
    <property type="entry name" value="Nucleic acid-binding proteins"/>
    <property type="match status" value="1"/>
</dbReference>
<accession>A0A4Y7PZT9</accession>
<proteinExistence type="inferred from homology"/>
<dbReference type="EMBL" id="ML170187">
    <property type="protein sequence ID" value="TDL20591.1"/>
    <property type="molecule type" value="Genomic_DNA"/>
</dbReference>
<protein>
    <recommendedName>
        <fullName evidence="3">aspartate--tRNA ligase</fullName>
        <ecNumber evidence="3">6.1.1.12</ecNumber>
    </recommendedName>
</protein>
<dbReference type="GO" id="GO:0006422">
    <property type="term" value="P:aspartyl-tRNA aminoacylation"/>
    <property type="evidence" value="ECO:0007669"/>
    <property type="project" value="InterPro"/>
</dbReference>
<dbReference type="AlphaFoldDB" id="A0A4Y7PZT9"/>
<keyword evidence="5" id="KW-0436">Ligase</keyword>
<dbReference type="SUPFAM" id="SSF55681">
    <property type="entry name" value="Class II aaRS and biotin synthetases"/>
    <property type="match status" value="1"/>
</dbReference>
<gene>
    <name evidence="12" type="ORF">BD410DRAFT_815583</name>
</gene>
<evidence type="ECO:0000256" key="10">
    <source>
        <dbReference type="ARBA" id="ARBA00047904"/>
    </source>
</evidence>
<dbReference type="STRING" id="50990.A0A4Y7PZT9"/>
<dbReference type="GO" id="GO:0005524">
    <property type="term" value="F:ATP binding"/>
    <property type="evidence" value="ECO:0007669"/>
    <property type="project" value="UniProtKB-KW"/>
</dbReference>